<dbReference type="PANTHER" id="PTHR36925:SF1">
    <property type="entry name" value="COBALT-PRECORRIN-6A REDUCTASE"/>
    <property type="match status" value="1"/>
</dbReference>
<proteinExistence type="predicted"/>
<comment type="pathway">
    <text evidence="1">Cofactor biosynthesis; adenosylcobalamin biosynthesis.</text>
</comment>
<evidence type="ECO:0000313" key="5">
    <source>
        <dbReference type="Proteomes" id="UP000261080"/>
    </source>
</evidence>
<dbReference type="UniPathway" id="UPA00148"/>
<reference evidence="4 5" key="1">
    <citation type="submission" date="2018-08" db="EMBL/GenBank/DDBJ databases">
        <title>A genome reference for cultivated species of the human gut microbiota.</title>
        <authorList>
            <person name="Zou Y."/>
            <person name="Xue W."/>
            <person name="Luo G."/>
        </authorList>
    </citation>
    <scope>NUCLEOTIDE SEQUENCE [LARGE SCALE GENOMIC DNA]</scope>
    <source>
        <strain evidence="4 5">AF37-2AT</strain>
    </source>
</reference>
<dbReference type="EMBL" id="QVLX01000002">
    <property type="protein sequence ID" value="RGE88872.1"/>
    <property type="molecule type" value="Genomic_DNA"/>
</dbReference>
<evidence type="ECO:0000256" key="2">
    <source>
        <dbReference type="ARBA" id="ARBA00022573"/>
    </source>
</evidence>
<dbReference type="GeneID" id="97193826"/>
<sequence>MKHILIFAGTTEGRELMEKIKHFQVEVFVSVATEYGKECLLKEPEKERTVSTKHGEVQAGNLNIIAGRMKEVEMKRYMEKQAIDLVVDATHPFAREVTKNIRTACREAGISYLRLLRNPSEKDEGICYVSSVEEGVRFLDKTEGKILITTGSKELSTYTKIRDYQDRCYARVLSTKEAVEESVKLGFEGDHLIAMQGPYSEEMNTALLHHVQADFLITKESGNAGGFEEKVRAAVKTGTTLVVVERPEEEGESFEEVIERVRQWSLQ</sequence>
<dbReference type="Pfam" id="PF02571">
    <property type="entry name" value="CbiJ"/>
    <property type="match status" value="1"/>
</dbReference>
<protein>
    <submittedName>
        <fullName evidence="4">Precorrin-6A reductase</fullName>
        <ecNumber evidence="4">1.3.1.54</ecNumber>
    </submittedName>
</protein>
<dbReference type="GO" id="GO:0016994">
    <property type="term" value="F:precorrin-6A reductase activity"/>
    <property type="evidence" value="ECO:0007669"/>
    <property type="project" value="UniProtKB-EC"/>
</dbReference>
<organism evidence="4 5">
    <name type="scientific">Sellimonas intestinalis</name>
    <dbReference type="NCBI Taxonomy" id="1653434"/>
    <lineage>
        <taxon>Bacteria</taxon>
        <taxon>Bacillati</taxon>
        <taxon>Bacillota</taxon>
        <taxon>Clostridia</taxon>
        <taxon>Lachnospirales</taxon>
        <taxon>Lachnospiraceae</taxon>
        <taxon>Sellimonas</taxon>
    </lineage>
</organism>
<name>A0A3E3K4B6_9FIRM</name>
<comment type="caution">
    <text evidence="4">The sequence shown here is derived from an EMBL/GenBank/DDBJ whole genome shotgun (WGS) entry which is preliminary data.</text>
</comment>
<dbReference type="OrthoDB" id="9780707at2"/>
<evidence type="ECO:0000256" key="1">
    <source>
        <dbReference type="ARBA" id="ARBA00004953"/>
    </source>
</evidence>
<dbReference type="GO" id="GO:0009236">
    <property type="term" value="P:cobalamin biosynthetic process"/>
    <property type="evidence" value="ECO:0007669"/>
    <property type="project" value="UniProtKB-UniPathway"/>
</dbReference>
<dbReference type="EC" id="1.3.1.54" evidence="4"/>
<dbReference type="PROSITE" id="PS51014">
    <property type="entry name" value="COBK_CBIJ"/>
    <property type="match status" value="1"/>
</dbReference>
<accession>A0A3E3K4B6</accession>
<dbReference type="Proteomes" id="UP000261080">
    <property type="component" value="Unassembled WGS sequence"/>
</dbReference>
<evidence type="ECO:0000313" key="4">
    <source>
        <dbReference type="EMBL" id="RGE88872.1"/>
    </source>
</evidence>
<dbReference type="InterPro" id="IPR003723">
    <property type="entry name" value="Precorrin-6x_reduct"/>
</dbReference>
<dbReference type="AlphaFoldDB" id="A0A3E3K4B6"/>
<dbReference type="PANTHER" id="PTHR36925">
    <property type="entry name" value="COBALT-PRECORRIN-6A REDUCTASE"/>
    <property type="match status" value="1"/>
</dbReference>
<dbReference type="RefSeq" id="WP_024733569.1">
    <property type="nucleotide sequence ID" value="NZ_BAABYU010000002.1"/>
</dbReference>
<keyword evidence="2" id="KW-0169">Cobalamin biosynthesis</keyword>
<keyword evidence="3 4" id="KW-0560">Oxidoreductase</keyword>
<dbReference type="NCBIfam" id="TIGR00715">
    <property type="entry name" value="precor6x_red"/>
    <property type="match status" value="1"/>
</dbReference>
<evidence type="ECO:0000256" key="3">
    <source>
        <dbReference type="ARBA" id="ARBA00023002"/>
    </source>
</evidence>
<gene>
    <name evidence="4" type="primary">cobK</name>
    <name evidence="4" type="ORF">DW016_05035</name>
</gene>
<keyword evidence="5" id="KW-1185">Reference proteome</keyword>